<evidence type="ECO:0000256" key="3">
    <source>
        <dbReference type="ARBA" id="ARBA00022448"/>
    </source>
</evidence>
<dbReference type="Proteomes" id="UP000005870">
    <property type="component" value="Chromosome"/>
</dbReference>
<dbReference type="Gene3D" id="3.30.1360.100">
    <property type="entry name" value="General secretion pathway protein M, EpsM"/>
    <property type="match status" value="1"/>
</dbReference>
<keyword evidence="12" id="KW-1185">Reference proteome</keyword>
<dbReference type="GO" id="GO:0005886">
    <property type="term" value="C:plasma membrane"/>
    <property type="evidence" value="ECO:0007669"/>
    <property type="project" value="UniProtKB-SubCell"/>
</dbReference>
<evidence type="ECO:0000313" key="12">
    <source>
        <dbReference type="Proteomes" id="UP000005870"/>
    </source>
</evidence>
<proteinExistence type="inferred from homology"/>
<dbReference type="InterPro" id="IPR023229">
    <property type="entry name" value="T2SS_M_periplasmic_sf"/>
</dbReference>
<evidence type="ECO:0000256" key="10">
    <source>
        <dbReference type="SAM" id="Phobius"/>
    </source>
</evidence>
<dbReference type="KEGG" id="psd:DSC_11010"/>
<dbReference type="RefSeq" id="WP_014161020.1">
    <property type="nucleotide sequence ID" value="NC_016147.2"/>
</dbReference>
<dbReference type="AlphaFoldDB" id="G7UPN3"/>
<keyword evidence="6 10" id="KW-0812">Transmembrane</keyword>
<evidence type="ECO:0000256" key="6">
    <source>
        <dbReference type="ARBA" id="ARBA00022692"/>
    </source>
</evidence>
<dbReference type="eggNOG" id="COG3149">
    <property type="taxonomic scope" value="Bacteria"/>
</dbReference>
<dbReference type="EMBL" id="CP003093">
    <property type="protein sequence ID" value="AER56846.1"/>
    <property type="molecule type" value="Genomic_DNA"/>
</dbReference>
<feature type="transmembrane region" description="Helical" evidence="10">
    <location>
        <begin position="20"/>
        <end position="38"/>
    </location>
</feature>
<dbReference type="Pfam" id="PF04612">
    <property type="entry name" value="T2SSM"/>
    <property type="match status" value="1"/>
</dbReference>
<dbReference type="GO" id="GO:0015627">
    <property type="term" value="C:type II protein secretion system complex"/>
    <property type="evidence" value="ECO:0007669"/>
    <property type="project" value="InterPro"/>
</dbReference>
<keyword evidence="7" id="KW-0653">Protein transport</keyword>
<keyword evidence="9 10" id="KW-0472">Membrane</keyword>
<evidence type="ECO:0000256" key="2">
    <source>
        <dbReference type="ARBA" id="ARBA00010637"/>
    </source>
</evidence>
<accession>G7UPN3</accession>
<dbReference type="STRING" id="1045855.DSC_11010"/>
<dbReference type="InterPro" id="IPR007690">
    <property type="entry name" value="T2SS_GspM"/>
</dbReference>
<sequence>MSSFQRLHHWWTQRNRREQAMLAVMFAAIAAFAFWYGMLSPARALREAARRDYSAAVRQLHRVQADASQLQALADQRPADRDALAGLIEQSAAQAGVALSRQRRDSQDQWVVEMDAVDAPALLAWLDRLQAQGVQPVALVAERDGARLRAQATFVPASPRGRP</sequence>
<dbReference type="GO" id="GO:0015628">
    <property type="term" value="P:protein secretion by the type II secretion system"/>
    <property type="evidence" value="ECO:0007669"/>
    <property type="project" value="InterPro"/>
</dbReference>
<keyword evidence="5" id="KW-0997">Cell inner membrane</keyword>
<evidence type="ECO:0000256" key="1">
    <source>
        <dbReference type="ARBA" id="ARBA00004377"/>
    </source>
</evidence>
<comment type="subcellular location">
    <subcellularLocation>
        <location evidence="1">Cell inner membrane</location>
        <topology evidence="1">Single-pass membrane protein</topology>
    </subcellularLocation>
</comment>
<dbReference type="OrthoDB" id="6006969at2"/>
<keyword evidence="3" id="KW-0813">Transport</keyword>
<evidence type="ECO:0000256" key="5">
    <source>
        <dbReference type="ARBA" id="ARBA00022519"/>
    </source>
</evidence>
<name>G7UPN3_PSEUP</name>
<keyword evidence="8 10" id="KW-1133">Transmembrane helix</keyword>
<evidence type="ECO:0000256" key="7">
    <source>
        <dbReference type="ARBA" id="ARBA00022927"/>
    </source>
</evidence>
<evidence type="ECO:0000256" key="8">
    <source>
        <dbReference type="ARBA" id="ARBA00022989"/>
    </source>
</evidence>
<evidence type="ECO:0000256" key="9">
    <source>
        <dbReference type="ARBA" id="ARBA00023136"/>
    </source>
</evidence>
<organism evidence="11 12">
    <name type="scientific">Pseudoxanthomonas spadix (strain BD-a59)</name>
    <dbReference type="NCBI Taxonomy" id="1045855"/>
    <lineage>
        <taxon>Bacteria</taxon>
        <taxon>Pseudomonadati</taxon>
        <taxon>Pseudomonadota</taxon>
        <taxon>Gammaproteobacteria</taxon>
        <taxon>Lysobacterales</taxon>
        <taxon>Lysobacteraceae</taxon>
        <taxon>Pseudoxanthomonas</taxon>
    </lineage>
</organism>
<reference evidence="11 12" key="1">
    <citation type="journal article" date="2012" name="J. Bacteriol.">
        <title>Complete Genome Sequence of the BTEX-Degrading Bacterium Pseudoxanthomonas spadix BD-a59.</title>
        <authorList>
            <person name="Lee S.H."/>
            <person name="Jin H.M."/>
            <person name="Lee H.J."/>
            <person name="Kim J.M."/>
            <person name="Jeon C.O."/>
        </authorList>
    </citation>
    <scope>NUCLEOTIDE SEQUENCE [LARGE SCALE GENOMIC DNA]</scope>
    <source>
        <strain evidence="11 12">BD-a59</strain>
    </source>
</reference>
<dbReference type="HOGENOM" id="CLU_118900_2_0_6"/>
<evidence type="ECO:0000256" key="4">
    <source>
        <dbReference type="ARBA" id="ARBA00022475"/>
    </source>
</evidence>
<comment type="similarity">
    <text evidence="2">Belongs to the GSP M family.</text>
</comment>
<gene>
    <name evidence="11" type="ordered locus">DSC_11010</name>
</gene>
<dbReference type="SUPFAM" id="SSF103054">
    <property type="entry name" value="General secretion pathway protein M, EpsM"/>
    <property type="match status" value="1"/>
</dbReference>
<protein>
    <submittedName>
        <fullName evidence="11">General secretion pathway protein M</fullName>
    </submittedName>
</protein>
<evidence type="ECO:0000313" key="11">
    <source>
        <dbReference type="EMBL" id="AER56846.1"/>
    </source>
</evidence>
<keyword evidence="4" id="KW-1003">Cell membrane</keyword>